<dbReference type="GO" id="GO:0016020">
    <property type="term" value="C:membrane"/>
    <property type="evidence" value="ECO:0007669"/>
    <property type="project" value="UniProtKB-SubCell"/>
</dbReference>
<keyword evidence="5" id="KW-0479">Metal-binding</keyword>
<dbReference type="GO" id="GO:0046872">
    <property type="term" value="F:metal ion binding"/>
    <property type="evidence" value="ECO:0007669"/>
    <property type="project" value="UniProtKB-KW"/>
</dbReference>
<dbReference type="Pfam" id="PF00032">
    <property type="entry name" value="Cytochrom_B_C"/>
    <property type="match status" value="1"/>
</dbReference>
<keyword evidence="3" id="KW-0349">Heme</keyword>
<dbReference type="InterPro" id="IPR005798">
    <property type="entry name" value="Cyt_b/b6_C"/>
</dbReference>
<evidence type="ECO:0000256" key="2">
    <source>
        <dbReference type="ARBA" id="ARBA00022448"/>
    </source>
</evidence>
<dbReference type="SUPFAM" id="SSF81648">
    <property type="entry name" value="a domain/subunit of cytochrome bc1 complex (Ubiquinol-cytochrome c reductase)"/>
    <property type="match status" value="1"/>
</dbReference>
<feature type="domain" description="Cytochrome b/b6 C-terminal region profile" evidence="11">
    <location>
        <begin position="103"/>
        <end position="237"/>
    </location>
</feature>
<feature type="transmembrane region" description="Helical" evidence="10">
    <location>
        <begin position="289"/>
        <end position="311"/>
    </location>
</feature>
<evidence type="ECO:0000256" key="3">
    <source>
        <dbReference type="ARBA" id="ARBA00022617"/>
    </source>
</evidence>
<keyword evidence="7 10" id="KW-1133">Transmembrane helix</keyword>
<sequence>MDTIQSWIDVLFRPEIMTGISILALLAFCKYRKFCTQNKIMSGAILGFPIVFFAISAMEENFWIQFRRPDNVPISFMLWFVVFFIWLAMKKGVENDDRIANGQVVYEAEPEEEEKVFVWPDLVYTEMICVLLVSILLVAWSILIPAPLEEPANPQLTPNPSKAPWYFLGLQEILVYFDPWLAGVLIPTFIIIGLVAIPYIDPNPRGNGYYTFAERRNEIFIFLFGFVILWVLLVFQGTFLRGPNWNFYGPYEYWDVHKVVPLTNVNLSEFIWARWLGVGMPGFWLVREIFGLLLIGLYFVVLPVLLAKTIWKKFYVEMGMMPYVIGSHLMLWMLLIPIKMYLRWTVNLKYFVALPEFFLNI</sequence>
<dbReference type="EMBL" id="UINC01005739">
    <property type="protein sequence ID" value="SVA23251.1"/>
    <property type="molecule type" value="Genomic_DNA"/>
</dbReference>
<dbReference type="GO" id="GO:0009055">
    <property type="term" value="F:electron transfer activity"/>
    <property type="evidence" value="ECO:0007669"/>
    <property type="project" value="InterPro"/>
</dbReference>
<evidence type="ECO:0000256" key="8">
    <source>
        <dbReference type="ARBA" id="ARBA00023004"/>
    </source>
</evidence>
<comment type="subcellular location">
    <subcellularLocation>
        <location evidence="1">Membrane</location>
        <topology evidence="1">Multi-pass membrane protein</topology>
    </subcellularLocation>
</comment>
<accession>A0A381U667</accession>
<evidence type="ECO:0000256" key="1">
    <source>
        <dbReference type="ARBA" id="ARBA00004141"/>
    </source>
</evidence>
<dbReference type="Gene3D" id="1.20.810.10">
    <property type="entry name" value="Cytochrome Bc1 Complex, Chain C"/>
    <property type="match status" value="1"/>
</dbReference>
<organism evidence="12">
    <name type="scientific">marine metagenome</name>
    <dbReference type="NCBI Taxonomy" id="408172"/>
    <lineage>
        <taxon>unclassified sequences</taxon>
        <taxon>metagenomes</taxon>
        <taxon>ecological metagenomes</taxon>
    </lineage>
</organism>
<name>A0A381U667_9ZZZZ</name>
<dbReference type="GO" id="GO:0016491">
    <property type="term" value="F:oxidoreductase activity"/>
    <property type="evidence" value="ECO:0007669"/>
    <property type="project" value="InterPro"/>
</dbReference>
<evidence type="ECO:0000256" key="10">
    <source>
        <dbReference type="SAM" id="Phobius"/>
    </source>
</evidence>
<feature type="transmembrane region" description="Helical" evidence="10">
    <location>
        <begin position="180"/>
        <end position="200"/>
    </location>
</feature>
<proteinExistence type="predicted"/>
<feature type="transmembrane region" description="Helical" evidence="10">
    <location>
        <begin position="40"/>
        <end position="59"/>
    </location>
</feature>
<reference evidence="12" key="1">
    <citation type="submission" date="2018-05" db="EMBL/GenBank/DDBJ databases">
        <authorList>
            <person name="Lanie J.A."/>
            <person name="Ng W.-L."/>
            <person name="Kazmierczak K.M."/>
            <person name="Andrzejewski T.M."/>
            <person name="Davidsen T.M."/>
            <person name="Wayne K.J."/>
            <person name="Tettelin H."/>
            <person name="Glass J.I."/>
            <person name="Rusch D."/>
            <person name="Podicherti R."/>
            <person name="Tsui H.-C.T."/>
            <person name="Winkler M.E."/>
        </authorList>
    </citation>
    <scope>NUCLEOTIDE SEQUENCE</scope>
</reference>
<evidence type="ECO:0000313" key="12">
    <source>
        <dbReference type="EMBL" id="SVA23251.1"/>
    </source>
</evidence>
<keyword evidence="2" id="KW-0813">Transport</keyword>
<feature type="transmembrane region" description="Helical" evidence="10">
    <location>
        <begin position="122"/>
        <end position="144"/>
    </location>
</feature>
<evidence type="ECO:0000256" key="4">
    <source>
        <dbReference type="ARBA" id="ARBA00022692"/>
    </source>
</evidence>
<dbReference type="PROSITE" id="PS51003">
    <property type="entry name" value="CYTB_CTER"/>
    <property type="match status" value="1"/>
</dbReference>
<dbReference type="AlphaFoldDB" id="A0A381U667"/>
<evidence type="ECO:0000256" key="7">
    <source>
        <dbReference type="ARBA" id="ARBA00022989"/>
    </source>
</evidence>
<keyword evidence="6" id="KW-0249">Electron transport</keyword>
<dbReference type="InterPro" id="IPR027387">
    <property type="entry name" value="Cytb/b6-like_sf"/>
</dbReference>
<evidence type="ECO:0000259" key="11">
    <source>
        <dbReference type="PROSITE" id="PS51003"/>
    </source>
</evidence>
<feature type="transmembrane region" description="Helical" evidence="10">
    <location>
        <begin position="6"/>
        <end position="28"/>
    </location>
</feature>
<gene>
    <name evidence="12" type="ORF">METZ01_LOCUS76105</name>
</gene>
<feature type="transmembrane region" description="Helical" evidence="10">
    <location>
        <begin position="71"/>
        <end position="89"/>
    </location>
</feature>
<keyword evidence="4 10" id="KW-0812">Transmembrane</keyword>
<protein>
    <recommendedName>
        <fullName evidence="11">Cytochrome b/b6 C-terminal region profile domain-containing protein</fullName>
    </recommendedName>
</protein>
<keyword evidence="8" id="KW-0408">Iron</keyword>
<keyword evidence="9 10" id="KW-0472">Membrane</keyword>
<dbReference type="InterPro" id="IPR036150">
    <property type="entry name" value="Cyt_b/b6_C_sf"/>
</dbReference>
<feature type="transmembrane region" description="Helical" evidence="10">
    <location>
        <begin position="323"/>
        <end position="342"/>
    </location>
</feature>
<feature type="transmembrane region" description="Helical" evidence="10">
    <location>
        <begin position="220"/>
        <end position="240"/>
    </location>
</feature>
<evidence type="ECO:0000256" key="5">
    <source>
        <dbReference type="ARBA" id="ARBA00022723"/>
    </source>
</evidence>
<evidence type="ECO:0000256" key="6">
    <source>
        <dbReference type="ARBA" id="ARBA00022982"/>
    </source>
</evidence>
<evidence type="ECO:0000256" key="9">
    <source>
        <dbReference type="ARBA" id="ARBA00023136"/>
    </source>
</evidence>